<reference evidence="5 6" key="1">
    <citation type="submission" date="2018-03" db="EMBL/GenBank/DDBJ databases">
        <title>Genome sequence of Clostridium luticellarii DSM 29923.</title>
        <authorList>
            <person name="Poehlein A."/>
            <person name="Daniel R."/>
        </authorList>
    </citation>
    <scope>NUCLEOTIDE SEQUENCE [LARGE SCALE GENOMIC DNA]</scope>
    <source>
        <strain evidence="5 6">DSM 29923</strain>
    </source>
</reference>
<evidence type="ECO:0000259" key="4">
    <source>
        <dbReference type="Pfam" id="PF13007"/>
    </source>
</evidence>
<feature type="domain" description="Transposase TnpC homeodomain" evidence="4">
    <location>
        <begin position="50"/>
        <end position="120"/>
    </location>
</feature>
<dbReference type="PANTHER" id="PTHR33678:SF1">
    <property type="entry name" value="BLL1576 PROTEIN"/>
    <property type="match status" value="1"/>
</dbReference>
<dbReference type="OrthoDB" id="9760067at2"/>
<dbReference type="PANTHER" id="PTHR33678">
    <property type="entry name" value="BLL1576 PROTEIN"/>
    <property type="match status" value="1"/>
</dbReference>
<dbReference type="NCBIfam" id="NF033517">
    <property type="entry name" value="transpos_IS66"/>
    <property type="match status" value="1"/>
</dbReference>
<dbReference type="Proteomes" id="UP000237798">
    <property type="component" value="Unassembled WGS sequence"/>
</dbReference>
<protein>
    <submittedName>
        <fullName evidence="5">Transposase IS66 family protein</fullName>
    </submittedName>
</protein>
<evidence type="ECO:0000313" key="6">
    <source>
        <dbReference type="Proteomes" id="UP000237798"/>
    </source>
</evidence>
<sequence length="549" mass="63696">MDGLNVDKQLDEKTELIISKMEKEIELKEKELASKDQEINNLKNELAFFKNQILNKNKKIFGKSSEHIKDNQMSLFDEAEKYSDTKVAEPTIEEITYKRKKSSSYVGKKDNLAHLERIVIEHKLDEDKAFCDKCHNELTVIGTKTKEVLKYKPAELYIEEHITYSYACKSCEEIDGNANIISIKAPNALLYKSMASHELLSHVINLKYQYAMPLYRQETYFDMLGASLSRQTLSNWIIATADEFEAVYDVMKEKLLESHYVQADETTVVVVDSKGQDSKAKKYMWLYKTGEWKNPIILYDYQRTRSSTCPKEFLKDFSGVLQTDGYQGYNSVENVKHIYCLAHIRRKYFEIVSKLEGEALKNSRAVIGFNFCEQLYKIEKELKEKYEGDDDYYKKRHEIRLEKSAPIIEEFIKYVDIELNNALPRSPLGQALEYSKKLLPTFRTFLTDGSLEIDNNGAERAIKPFVLGRKNWLMCNTPKGARSSAVIYSIVETAKANGLVVEKYLVYLMDMLCNLENKDTDTLLKYMPWSNELPDKLKLQNKNLHGKKD</sequence>
<feature type="domain" description="Transposase IS66 central" evidence="2">
    <location>
        <begin position="192"/>
        <end position="482"/>
    </location>
</feature>
<evidence type="ECO:0000256" key="1">
    <source>
        <dbReference type="SAM" id="Coils"/>
    </source>
</evidence>
<dbReference type="Pfam" id="PF03050">
    <property type="entry name" value="DDE_Tnp_IS66"/>
    <property type="match status" value="1"/>
</dbReference>
<feature type="domain" description="Transposase IS66 zinc-finger binding" evidence="3">
    <location>
        <begin position="131"/>
        <end position="172"/>
    </location>
</feature>
<dbReference type="InterPro" id="IPR004291">
    <property type="entry name" value="Transposase_IS66_central"/>
</dbReference>
<feature type="coiled-coil region" evidence="1">
    <location>
        <begin position="18"/>
        <end position="59"/>
    </location>
</feature>
<evidence type="ECO:0000313" key="5">
    <source>
        <dbReference type="EMBL" id="PRR78248.1"/>
    </source>
</evidence>
<dbReference type="Pfam" id="PF13005">
    <property type="entry name" value="zf-IS66"/>
    <property type="match status" value="1"/>
</dbReference>
<keyword evidence="1" id="KW-0175">Coiled coil</keyword>
<name>A0A2T0B2X9_9CLOT</name>
<organism evidence="5 6">
    <name type="scientific">Clostridium luticellarii</name>
    <dbReference type="NCBI Taxonomy" id="1691940"/>
    <lineage>
        <taxon>Bacteria</taxon>
        <taxon>Bacillati</taxon>
        <taxon>Bacillota</taxon>
        <taxon>Clostridia</taxon>
        <taxon>Eubacteriales</taxon>
        <taxon>Clostridiaceae</taxon>
        <taxon>Clostridium</taxon>
    </lineage>
</organism>
<accession>A0A2T0B2X9</accession>
<dbReference type="AlphaFoldDB" id="A0A2T0B2X9"/>
<dbReference type="InterPro" id="IPR024474">
    <property type="entry name" value="Znf_dom_IS66"/>
</dbReference>
<comment type="caution">
    <text evidence="5">The sequence shown here is derived from an EMBL/GenBank/DDBJ whole genome shotgun (WGS) entry which is preliminary data.</text>
</comment>
<evidence type="ECO:0000259" key="2">
    <source>
        <dbReference type="Pfam" id="PF03050"/>
    </source>
</evidence>
<proteinExistence type="predicted"/>
<keyword evidence="6" id="KW-1185">Reference proteome</keyword>
<gene>
    <name evidence="5" type="ORF">CLLU_36660</name>
</gene>
<dbReference type="InterPro" id="IPR024463">
    <property type="entry name" value="Transposase_TnpC_homeodom"/>
</dbReference>
<dbReference type="RefSeq" id="WP_106011188.1">
    <property type="nucleotide sequence ID" value="NZ_PVXP01000134.1"/>
</dbReference>
<evidence type="ECO:0000259" key="3">
    <source>
        <dbReference type="Pfam" id="PF13005"/>
    </source>
</evidence>
<dbReference type="Pfam" id="PF13007">
    <property type="entry name" value="LZ_Tnp_IS66"/>
    <property type="match status" value="1"/>
</dbReference>
<dbReference type="InterPro" id="IPR052344">
    <property type="entry name" value="Transposase-related"/>
</dbReference>
<dbReference type="EMBL" id="PVXP01000134">
    <property type="protein sequence ID" value="PRR78248.1"/>
    <property type="molecule type" value="Genomic_DNA"/>
</dbReference>